<geneLocation type="mitochondrion" evidence="12"/>
<gene>
    <name evidence="12" type="primary">ATP6</name>
</gene>
<dbReference type="EMBL" id="MW143047">
    <property type="protein sequence ID" value="QPZ75893.1"/>
    <property type="molecule type" value="Genomic_DNA"/>
</dbReference>
<evidence type="ECO:0000256" key="11">
    <source>
        <dbReference type="SAM" id="Phobius"/>
    </source>
</evidence>
<dbReference type="GO" id="GO:0045259">
    <property type="term" value="C:proton-transporting ATP synthase complex"/>
    <property type="evidence" value="ECO:0007669"/>
    <property type="project" value="UniProtKB-KW"/>
</dbReference>
<evidence type="ECO:0000313" key="12">
    <source>
        <dbReference type="EMBL" id="QPZ75893.1"/>
    </source>
</evidence>
<feature type="transmembrane region" description="Helical" evidence="11">
    <location>
        <begin position="133"/>
        <end position="156"/>
    </location>
</feature>
<evidence type="ECO:0000256" key="5">
    <source>
        <dbReference type="ARBA" id="ARBA00022692"/>
    </source>
</evidence>
<sequence>MFMMSVEFMILILFFLGFCFSYMAYFINLPSILFCVSSAQSVYKKLYVGSMHSKSKRFSSLGEGVSEGSSWVFDFVITLVLVSILPWGFPSLSSWEIVAGLMPSMFYSVNIMQLDASIFSKSLKFKQSVMKSFAYFPLLMLSAVIRPVTLTVRMLANALVGAILCHSLTKMYSFKLVYIGYVKLSVTSLIWIVLIWEMAVMLVQSSLFLGLAKIYFHPTPVLYKCKEQAA</sequence>
<evidence type="ECO:0000256" key="2">
    <source>
        <dbReference type="ARBA" id="ARBA00006810"/>
    </source>
</evidence>
<evidence type="ECO:0000256" key="8">
    <source>
        <dbReference type="ARBA" id="ARBA00023065"/>
    </source>
</evidence>
<evidence type="ECO:0000256" key="9">
    <source>
        <dbReference type="ARBA" id="ARBA00023136"/>
    </source>
</evidence>
<dbReference type="GO" id="GO:1902600">
    <property type="term" value="P:proton transmembrane transport"/>
    <property type="evidence" value="ECO:0007669"/>
    <property type="project" value="UniProtKB-KW"/>
</dbReference>
<keyword evidence="7 11" id="KW-1133">Transmembrane helix</keyword>
<organism evidence="12">
    <name type="scientific">Alectryonella plicatula</name>
    <dbReference type="NCBI Taxonomy" id="74437"/>
    <lineage>
        <taxon>Eukaryota</taxon>
        <taxon>Metazoa</taxon>
        <taxon>Spiralia</taxon>
        <taxon>Lophotrochozoa</taxon>
        <taxon>Mollusca</taxon>
        <taxon>Bivalvia</taxon>
        <taxon>Autobranchia</taxon>
        <taxon>Pteriomorphia</taxon>
        <taxon>Ostreida</taxon>
        <taxon>Ostreoidea</taxon>
        <taxon>Ostreidae</taxon>
        <taxon>Alectryonella</taxon>
    </lineage>
</organism>
<keyword evidence="8" id="KW-0406">Ion transport</keyword>
<dbReference type="CTD" id="4508"/>
<dbReference type="Gene3D" id="1.20.120.220">
    <property type="entry name" value="ATP synthase, F0 complex, subunit A"/>
    <property type="match status" value="1"/>
</dbReference>
<dbReference type="GO" id="GO:0006754">
    <property type="term" value="P:ATP biosynthetic process"/>
    <property type="evidence" value="ECO:0007669"/>
    <property type="project" value="UniProtKB-KW"/>
</dbReference>
<evidence type="ECO:0000256" key="3">
    <source>
        <dbReference type="ARBA" id="ARBA00022448"/>
    </source>
</evidence>
<proteinExistence type="inferred from homology"/>
<evidence type="ECO:0000256" key="4">
    <source>
        <dbReference type="ARBA" id="ARBA00022547"/>
    </source>
</evidence>
<name>A0A7T3QPA8_9BIVA</name>
<feature type="transmembrane region" description="Helical" evidence="11">
    <location>
        <begin position="71"/>
        <end position="89"/>
    </location>
</feature>
<protein>
    <submittedName>
        <fullName evidence="12">ATP synthase F0 subunit 6</fullName>
    </submittedName>
</protein>
<dbReference type="AlphaFoldDB" id="A0A7T3QPA8"/>
<evidence type="ECO:0000256" key="1">
    <source>
        <dbReference type="ARBA" id="ARBA00004141"/>
    </source>
</evidence>
<dbReference type="GeneID" id="65340278"/>
<evidence type="ECO:0000256" key="10">
    <source>
        <dbReference type="ARBA" id="ARBA00023310"/>
    </source>
</evidence>
<dbReference type="RefSeq" id="YP_010131245.1">
    <property type="nucleotide sequence ID" value="NC_056354.1"/>
</dbReference>
<dbReference type="SUPFAM" id="SSF81336">
    <property type="entry name" value="F1F0 ATP synthase subunit A"/>
    <property type="match status" value="1"/>
</dbReference>
<comment type="subcellular location">
    <subcellularLocation>
        <location evidence="1">Membrane</location>
        <topology evidence="1">Multi-pass membrane protein</topology>
    </subcellularLocation>
</comment>
<keyword evidence="4" id="KW-0138">CF(0)</keyword>
<evidence type="ECO:0000256" key="7">
    <source>
        <dbReference type="ARBA" id="ARBA00022989"/>
    </source>
</evidence>
<keyword evidence="9 11" id="KW-0472">Membrane</keyword>
<dbReference type="InterPro" id="IPR035908">
    <property type="entry name" value="F0_ATP_A_sf"/>
</dbReference>
<accession>A0A7T3QPA8</accession>
<evidence type="ECO:0000256" key="6">
    <source>
        <dbReference type="ARBA" id="ARBA00022781"/>
    </source>
</evidence>
<feature type="transmembrane region" description="Helical" evidence="11">
    <location>
        <begin position="7"/>
        <end position="25"/>
    </location>
</feature>
<feature type="transmembrane region" description="Helical" evidence="11">
    <location>
        <begin position="176"/>
        <end position="196"/>
    </location>
</feature>
<keyword evidence="12" id="KW-0496">Mitochondrion</keyword>
<keyword evidence="3" id="KW-0813">Transport</keyword>
<keyword evidence="6" id="KW-0375">Hydrogen ion transport</keyword>
<keyword evidence="5 11" id="KW-0812">Transmembrane</keyword>
<reference evidence="12" key="1">
    <citation type="submission" date="2020-10" db="EMBL/GenBank/DDBJ databases">
        <authorList>
            <person name="Wang Q."/>
        </authorList>
    </citation>
    <scope>NUCLEOTIDE SEQUENCE</scope>
    <source>
        <tissue evidence="12">Muscle</tissue>
    </source>
</reference>
<keyword evidence="10" id="KW-0066">ATP synthesis</keyword>
<feature type="transmembrane region" description="Helical" evidence="11">
    <location>
        <begin position="95"/>
        <end position="112"/>
    </location>
</feature>
<comment type="similarity">
    <text evidence="2">Belongs to the ATPase A chain family.</text>
</comment>